<proteinExistence type="predicted"/>
<feature type="region of interest" description="Disordered" evidence="1">
    <location>
        <begin position="62"/>
        <end position="87"/>
    </location>
</feature>
<reference evidence="3 4" key="1">
    <citation type="journal article" date="2013" name="PLoS Genet.">
        <title>The genome and development-dependent transcriptomes of Pyronema confluens: a window into fungal evolution.</title>
        <authorList>
            <person name="Traeger S."/>
            <person name="Altegoer F."/>
            <person name="Freitag M."/>
            <person name="Gabaldon T."/>
            <person name="Kempken F."/>
            <person name="Kumar A."/>
            <person name="Marcet-Houben M."/>
            <person name="Poggeler S."/>
            <person name="Stajich J.E."/>
            <person name="Nowrousian M."/>
        </authorList>
    </citation>
    <scope>NUCLEOTIDE SEQUENCE [LARGE SCALE GENOMIC DNA]</scope>
    <source>
        <strain evidence="4">CBS 100304</strain>
        <tissue evidence="3">Vegetative mycelium</tissue>
    </source>
</reference>
<dbReference type="Proteomes" id="UP000018144">
    <property type="component" value="Unassembled WGS sequence"/>
</dbReference>
<organism evidence="3 4">
    <name type="scientific">Pyronema omphalodes (strain CBS 100304)</name>
    <name type="common">Pyronema confluens</name>
    <dbReference type="NCBI Taxonomy" id="1076935"/>
    <lineage>
        <taxon>Eukaryota</taxon>
        <taxon>Fungi</taxon>
        <taxon>Dikarya</taxon>
        <taxon>Ascomycota</taxon>
        <taxon>Pezizomycotina</taxon>
        <taxon>Pezizomycetes</taxon>
        <taxon>Pezizales</taxon>
        <taxon>Pyronemataceae</taxon>
        <taxon>Pyronema</taxon>
    </lineage>
</organism>
<dbReference type="Gene3D" id="1.20.5.170">
    <property type="match status" value="1"/>
</dbReference>
<keyword evidence="4" id="KW-1185">Reference proteome</keyword>
<accession>U4KVG3</accession>
<dbReference type="OrthoDB" id="5973539at2759"/>
<name>U4KVG3_PYROM</name>
<feature type="domain" description="BZIP" evidence="2">
    <location>
        <begin position="37"/>
        <end position="52"/>
    </location>
</feature>
<dbReference type="PROSITE" id="PS00036">
    <property type="entry name" value="BZIP_BASIC"/>
    <property type="match status" value="1"/>
</dbReference>
<protein>
    <recommendedName>
        <fullName evidence="2">BZIP domain-containing protein</fullName>
    </recommendedName>
</protein>
<gene>
    <name evidence="3" type="ORF">PCON_04859</name>
</gene>
<dbReference type="EMBL" id="HF935243">
    <property type="protein sequence ID" value="CCX05272.1"/>
    <property type="molecule type" value="Genomic_DNA"/>
</dbReference>
<dbReference type="InterPro" id="IPR052635">
    <property type="entry name" value="Sec_Metab_Biosynth_Reg"/>
</dbReference>
<evidence type="ECO:0000259" key="2">
    <source>
        <dbReference type="PROSITE" id="PS00036"/>
    </source>
</evidence>
<dbReference type="AlphaFoldDB" id="U4KVG3"/>
<evidence type="ECO:0000313" key="3">
    <source>
        <dbReference type="EMBL" id="CCX05272.1"/>
    </source>
</evidence>
<dbReference type="SUPFAM" id="SSF57959">
    <property type="entry name" value="Leucine zipper domain"/>
    <property type="match status" value="1"/>
</dbReference>
<dbReference type="PANTHER" id="PTHR39607:SF1">
    <property type="entry name" value="B-ZIP TRANSCRIPTION FACTOR (EUROFUNG)"/>
    <property type="match status" value="1"/>
</dbReference>
<sequence length="227" mass="25254">MSGTGFKISRYPTSYSSCAVMLTVDDDWRRVTDIQERRKIQNRLAQRNYRLKLKRRLHELERRGGEETEKTYVSGTRQPQFPPRAEQVEEDWTYPTVVPARLPTPPLEPVPFFMPTPPVSFGQSSHRLGTPPLSTTLVPNNWGLLGQDWRSDGLGGAEEEDIASSITMPGTSTAGMTVLRVGMERGGVARVSAAVPVTPVATNMENMAVLKTIGAVSREERNEEVVQ</sequence>
<dbReference type="InterPro" id="IPR004827">
    <property type="entry name" value="bZIP"/>
</dbReference>
<dbReference type="STRING" id="1076935.U4KVG3"/>
<evidence type="ECO:0000313" key="4">
    <source>
        <dbReference type="Proteomes" id="UP000018144"/>
    </source>
</evidence>
<dbReference type="GO" id="GO:0003700">
    <property type="term" value="F:DNA-binding transcription factor activity"/>
    <property type="evidence" value="ECO:0007669"/>
    <property type="project" value="InterPro"/>
</dbReference>
<dbReference type="PANTHER" id="PTHR39607">
    <property type="entry name" value="XANTHOCILLIN BIOSYNTHESIS CLUSTER TRANSCRIPTION FACTOR XANC-RELATED"/>
    <property type="match status" value="1"/>
</dbReference>
<dbReference type="InterPro" id="IPR046347">
    <property type="entry name" value="bZIP_sf"/>
</dbReference>
<evidence type="ECO:0000256" key="1">
    <source>
        <dbReference type="SAM" id="MobiDB-lite"/>
    </source>
</evidence>
<dbReference type="CDD" id="cd14688">
    <property type="entry name" value="bZIP_YAP"/>
    <property type="match status" value="1"/>
</dbReference>